<dbReference type="PROSITE" id="PS51698">
    <property type="entry name" value="U_BOX"/>
    <property type="match status" value="1"/>
</dbReference>
<dbReference type="Gene3D" id="3.30.40.10">
    <property type="entry name" value="Zinc/RING finger domain, C3HC4 (zinc finger)"/>
    <property type="match status" value="1"/>
</dbReference>
<dbReference type="SUPFAM" id="SSF53300">
    <property type="entry name" value="vWA-like"/>
    <property type="match status" value="1"/>
</dbReference>
<dbReference type="InterPro" id="IPR003613">
    <property type="entry name" value="Ubox_domain"/>
</dbReference>
<evidence type="ECO:0000313" key="2">
    <source>
        <dbReference type="EMBL" id="WIA09753.1"/>
    </source>
</evidence>
<dbReference type="Pfam" id="PF04564">
    <property type="entry name" value="U-box"/>
    <property type="match status" value="1"/>
</dbReference>
<accession>A0ABY8TQJ8</accession>
<dbReference type="Pfam" id="PF07002">
    <property type="entry name" value="Copine"/>
    <property type="match status" value="1"/>
</dbReference>
<dbReference type="SUPFAM" id="SSF57850">
    <property type="entry name" value="RING/U-box"/>
    <property type="match status" value="1"/>
</dbReference>
<organism evidence="2 3">
    <name type="scientific">Tetradesmus obliquus</name>
    <name type="common">Green alga</name>
    <name type="synonym">Acutodesmus obliquus</name>
    <dbReference type="NCBI Taxonomy" id="3088"/>
    <lineage>
        <taxon>Eukaryota</taxon>
        <taxon>Viridiplantae</taxon>
        <taxon>Chlorophyta</taxon>
        <taxon>core chlorophytes</taxon>
        <taxon>Chlorophyceae</taxon>
        <taxon>CS clade</taxon>
        <taxon>Sphaeropleales</taxon>
        <taxon>Scenedesmaceae</taxon>
        <taxon>Tetradesmus</taxon>
    </lineage>
</organism>
<dbReference type="SMART" id="SM00504">
    <property type="entry name" value="Ubox"/>
    <property type="match status" value="1"/>
</dbReference>
<name>A0ABY8TQJ8_TETOB</name>
<reference evidence="2 3" key="1">
    <citation type="submission" date="2023-05" db="EMBL/GenBank/DDBJ databases">
        <title>A 100% complete, gapless, phased diploid assembly of the Scenedesmus obliquus UTEX 3031 genome.</title>
        <authorList>
            <person name="Biondi T.C."/>
            <person name="Hanschen E.R."/>
            <person name="Kwon T."/>
            <person name="Eng W."/>
            <person name="Kruse C.P.S."/>
            <person name="Koehler S.I."/>
            <person name="Kunde Y."/>
            <person name="Gleasner C.D."/>
            <person name="You Mak K.T."/>
            <person name="Polle J."/>
            <person name="Hovde B.T."/>
            <person name="Starkenburg S.R."/>
        </authorList>
    </citation>
    <scope>NUCLEOTIDE SEQUENCE [LARGE SCALE GENOMIC DNA]</scope>
    <source>
        <strain evidence="2 3">DOE0152z</strain>
    </source>
</reference>
<sequence length="477" mass="51299">MGSTHSLANDVHSGSDTSTNRFEAIRDQYASLDGVKRALRSEGLEFCNLIVAVDFTASNEWTGKHSFSGRSLHHLCTQLNPYEWAIKIIGNTLAAFDEDQLIPAYGFGDASCQDTQVFSFNPLNEPCQGLDRVLRRYRQLVPSVKLAGPTSFAPAIRQACKTVNDSGGQFHILLLIADGQVTRSVNLQPGQLSPQEAATVEALVEASQLPLSVVMVGVGDGPWEQMREFDDALPQRNFDNFQFVNFTEVMAEHGADTSRGEAQFALQALMEVPAQYKIIKRLRLLGHHAQLQPPCPPPVDPPSGWEAQEVMLAAAAADVFEESSVPAAPRAPTPLAHWSSYPDASAGWEAQASAAAVEAAVAAEGIAQRAVPPAAPRASPAVVIPQQRAAPAAAAAAAADPLENPLFLCPITHDVMEWPVVAADGFTYERQEIEEWLSTHNTSPVTNAALEHKQLVPNHALRSAIKEAQQAAARGSS</sequence>
<dbReference type="InterPro" id="IPR052079">
    <property type="entry name" value="E3_ligase/Copine_domain"/>
</dbReference>
<proteinExistence type="predicted"/>
<dbReference type="SMART" id="SM00327">
    <property type="entry name" value="VWA"/>
    <property type="match status" value="1"/>
</dbReference>
<dbReference type="InterPro" id="IPR010734">
    <property type="entry name" value="Copine_C"/>
</dbReference>
<feature type="domain" description="U-box" evidence="1">
    <location>
        <begin position="402"/>
        <end position="475"/>
    </location>
</feature>
<dbReference type="PANTHER" id="PTHR45751:SF11">
    <property type="entry name" value="COPINE FAMILY PROTEIN 2"/>
    <property type="match status" value="1"/>
</dbReference>
<dbReference type="Proteomes" id="UP001244341">
    <property type="component" value="Chromosome 1b"/>
</dbReference>
<dbReference type="InterPro" id="IPR002035">
    <property type="entry name" value="VWF_A"/>
</dbReference>
<dbReference type="CDD" id="cd16655">
    <property type="entry name" value="RING-Ubox_WDSUB1-like"/>
    <property type="match status" value="1"/>
</dbReference>
<dbReference type="InterPro" id="IPR013083">
    <property type="entry name" value="Znf_RING/FYVE/PHD"/>
</dbReference>
<protein>
    <recommendedName>
        <fullName evidence="1">U-box domain-containing protein</fullName>
    </recommendedName>
</protein>
<evidence type="ECO:0000259" key="1">
    <source>
        <dbReference type="PROSITE" id="PS51698"/>
    </source>
</evidence>
<gene>
    <name evidence="2" type="ORF">OEZ85_009131</name>
</gene>
<evidence type="ECO:0000313" key="3">
    <source>
        <dbReference type="Proteomes" id="UP001244341"/>
    </source>
</evidence>
<dbReference type="InterPro" id="IPR036465">
    <property type="entry name" value="vWFA_dom_sf"/>
</dbReference>
<dbReference type="PANTHER" id="PTHR45751">
    <property type="entry name" value="COPINE FAMILY PROTEIN 1"/>
    <property type="match status" value="1"/>
</dbReference>
<keyword evidence="3" id="KW-1185">Reference proteome</keyword>
<dbReference type="EMBL" id="CP126208">
    <property type="protein sequence ID" value="WIA09753.1"/>
    <property type="molecule type" value="Genomic_DNA"/>
</dbReference>